<protein>
    <recommendedName>
        <fullName evidence="4">MmcQ/YjbR family DNA-binding protein</fullName>
    </recommendedName>
</protein>
<dbReference type="InterPro" id="IPR058532">
    <property type="entry name" value="YjbR/MT2646/Rv2570-like"/>
</dbReference>
<reference evidence="2 3" key="1">
    <citation type="journal article" date="2017" name="Biochemistry">
        <title>Identification of the Biosynthetic Pathway for the Antibiotic Bicyclomycin.</title>
        <authorList>
            <person name="Patteson J."/>
            <person name="Cai W."/>
            <person name="Johnson R.A."/>
            <person name="Santa Maria K."/>
            <person name="Li B."/>
        </authorList>
    </citation>
    <scope>NUCLEOTIDE SEQUENCE [LARGE SCALE GENOMIC DNA]</scope>
    <source>
        <strain evidence="2 3">ATCC 21532</strain>
    </source>
</reference>
<accession>A0A2G1XAQ1</accession>
<gene>
    <name evidence="2" type="ORF">BLA24_33405</name>
</gene>
<sequence>MSRACALGLPEVDEEEPWGPHRPVYKVGGKIFATLAAANASQPDRLSVKCESALALHLYEQYPAVRPGYGYQGPRWHWITVHLDGAVPDEELAEMISHSWQCVVDGLPRTARDRLHRLDRDQTRPPAQDRTGGPAPRPSGRSVRGRPGPNGHRSLVHHRGPARGFSEPGPG</sequence>
<feature type="compositionally biased region" description="Low complexity" evidence="1">
    <location>
        <begin position="130"/>
        <end position="149"/>
    </location>
</feature>
<name>A0A2G1XAQ1_STRCJ</name>
<evidence type="ECO:0000256" key="1">
    <source>
        <dbReference type="SAM" id="MobiDB-lite"/>
    </source>
</evidence>
<dbReference type="InterPro" id="IPR038056">
    <property type="entry name" value="YjbR-like_sf"/>
</dbReference>
<dbReference type="PANTHER" id="PTHR35145:SF1">
    <property type="entry name" value="CYTOPLASMIC PROTEIN"/>
    <property type="match status" value="1"/>
</dbReference>
<organism evidence="2 3">
    <name type="scientific">Streptomyces cinnamoneus</name>
    <name type="common">Streptoverticillium cinnamoneum</name>
    <dbReference type="NCBI Taxonomy" id="53446"/>
    <lineage>
        <taxon>Bacteria</taxon>
        <taxon>Bacillati</taxon>
        <taxon>Actinomycetota</taxon>
        <taxon>Actinomycetes</taxon>
        <taxon>Kitasatosporales</taxon>
        <taxon>Streptomycetaceae</taxon>
        <taxon>Streptomyces</taxon>
        <taxon>Streptomyces cinnamoneus group</taxon>
    </lineage>
</organism>
<feature type="region of interest" description="Disordered" evidence="1">
    <location>
        <begin position="116"/>
        <end position="171"/>
    </location>
</feature>
<proteinExistence type="predicted"/>
<dbReference type="AlphaFoldDB" id="A0A2G1XAQ1"/>
<evidence type="ECO:0000313" key="2">
    <source>
        <dbReference type="EMBL" id="PHQ48300.1"/>
    </source>
</evidence>
<evidence type="ECO:0000313" key="3">
    <source>
        <dbReference type="Proteomes" id="UP000222531"/>
    </source>
</evidence>
<keyword evidence="3" id="KW-1185">Reference proteome</keyword>
<dbReference type="EMBL" id="NHZO01000168">
    <property type="protein sequence ID" value="PHQ48300.1"/>
    <property type="molecule type" value="Genomic_DNA"/>
</dbReference>
<dbReference type="InterPro" id="IPR007351">
    <property type="entry name" value="YjbR"/>
</dbReference>
<dbReference type="PANTHER" id="PTHR35145">
    <property type="entry name" value="CYTOPLASMIC PROTEIN-RELATED"/>
    <property type="match status" value="1"/>
</dbReference>
<dbReference type="RefSeq" id="WP_099202821.1">
    <property type="nucleotide sequence ID" value="NZ_JBIRXA010000021.1"/>
</dbReference>
<comment type="caution">
    <text evidence="2">The sequence shown here is derived from an EMBL/GenBank/DDBJ whole genome shotgun (WGS) entry which is preliminary data.</text>
</comment>
<dbReference type="Gene3D" id="3.90.1150.30">
    <property type="match status" value="1"/>
</dbReference>
<dbReference type="Pfam" id="PF04237">
    <property type="entry name" value="YjbR"/>
    <property type="match status" value="1"/>
</dbReference>
<dbReference type="OrthoDB" id="3194910at2"/>
<evidence type="ECO:0008006" key="4">
    <source>
        <dbReference type="Google" id="ProtNLM"/>
    </source>
</evidence>
<dbReference type="SUPFAM" id="SSF142906">
    <property type="entry name" value="YjbR-like"/>
    <property type="match status" value="1"/>
</dbReference>
<dbReference type="Proteomes" id="UP000222531">
    <property type="component" value="Unassembled WGS sequence"/>
</dbReference>